<protein>
    <submittedName>
        <fullName evidence="2">CheW protein</fullName>
    </submittedName>
</protein>
<accession>M2AR06</accession>
<dbReference type="SUPFAM" id="SSF50341">
    <property type="entry name" value="CheW-like"/>
    <property type="match status" value="1"/>
</dbReference>
<evidence type="ECO:0000313" key="3">
    <source>
        <dbReference type="Proteomes" id="UP000011529"/>
    </source>
</evidence>
<organism evidence="2 3">
    <name type="scientific">Rhodopirellula europaea 6C</name>
    <dbReference type="NCBI Taxonomy" id="1263867"/>
    <lineage>
        <taxon>Bacteria</taxon>
        <taxon>Pseudomonadati</taxon>
        <taxon>Planctomycetota</taxon>
        <taxon>Planctomycetia</taxon>
        <taxon>Pirellulales</taxon>
        <taxon>Pirellulaceae</taxon>
        <taxon>Rhodopirellula</taxon>
    </lineage>
</organism>
<dbReference type="PATRIC" id="fig|1263867.3.peg.4445"/>
<dbReference type="GO" id="GO:0005829">
    <property type="term" value="C:cytosol"/>
    <property type="evidence" value="ECO:0007669"/>
    <property type="project" value="TreeGrafter"/>
</dbReference>
<evidence type="ECO:0000313" key="2">
    <source>
        <dbReference type="EMBL" id="EMB15167.1"/>
    </source>
</evidence>
<dbReference type="RefSeq" id="WP_008659385.1">
    <property type="nucleotide sequence ID" value="NZ_ANMO01000192.1"/>
</dbReference>
<proteinExistence type="predicted"/>
<comment type="caution">
    <text evidence="2">The sequence shown here is derived from an EMBL/GenBank/DDBJ whole genome shotgun (WGS) entry which is preliminary data.</text>
</comment>
<dbReference type="InterPro" id="IPR036061">
    <property type="entry name" value="CheW-like_dom_sf"/>
</dbReference>
<dbReference type="InterPro" id="IPR002545">
    <property type="entry name" value="CheW-lke_dom"/>
</dbReference>
<evidence type="ECO:0000259" key="1">
    <source>
        <dbReference type="PROSITE" id="PS50851"/>
    </source>
</evidence>
<dbReference type="AlphaFoldDB" id="M2AR06"/>
<keyword evidence="3" id="KW-1185">Reference proteome</keyword>
<dbReference type="InterPro" id="IPR039315">
    <property type="entry name" value="CheW"/>
</dbReference>
<dbReference type="PANTHER" id="PTHR22617">
    <property type="entry name" value="CHEMOTAXIS SENSOR HISTIDINE KINASE-RELATED"/>
    <property type="match status" value="1"/>
</dbReference>
<dbReference type="Gene3D" id="2.40.50.180">
    <property type="entry name" value="CheA-289, Domain 4"/>
    <property type="match status" value="1"/>
</dbReference>
<dbReference type="Proteomes" id="UP000011529">
    <property type="component" value="Unassembled WGS sequence"/>
</dbReference>
<dbReference type="SMART" id="SM00260">
    <property type="entry name" value="CheW"/>
    <property type="match status" value="1"/>
</dbReference>
<dbReference type="PROSITE" id="PS50851">
    <property type="entry name" value="CHEW"/>
    <property type="match status" value="1"/>
</dbReference>
<gene>
    <name evidence="2" type="ORF">RE6C_04149</name>
</gene>
<sequence length="146" mass="16387">MVETTRQFCTFFLDDHFFGVNAHQVQEVIRYQEMTQVPLTPASVAGLINLRGQIVTALDMRARLGYSNRTEEKLPMNVVIRSDDGAVSLLVDRIGDVIDVNTEDYESLPDTLQGPARDYVEGAYKLDNQLLLVLNTTEVVQDVHSS</sequence>
<reference evidence="2" key="2">
    <citation type="journal article" date="2013" name="Mar. Genomics">
        <title>Expression of sulfatases in Rhodopirellula baltica and the diversity of sulfatases in the genus Rhodopirellula.</title>
        <authorList>
            <person name="Wegner C.E."/>
            <person name="Richter-Heitmann T."/>
            <person name="Klindworth A."/>
            <person name="Klockow C."/>
            <person name="Richter M."/>
            <person name="Achstetter T."/>
            <person name="Glockner F.O."/>
            <person name="Harder J."/>
        </authorList>
    </citation>
    <scope>NUCLEOTIDE SEQUENCE [LARGE SCALE GENOMIC DNA]</scope>
    <source>
        <strain evidence="2">6C</strain>
    </source>
</reference>
<dbReference type="GO" id="GO:0006935">
    <property type="term" value="P:chemotaxis"/>
    <property type="evidence" value="ECO:0007669"/>
    <property type="project" value="InterPro"/>
</dbReference>
<name>M2AR06_9BACT</name>
<feature type="domain" description="CheW-like" evidence="1">
    <location>
        <begin position="5"/>
        <end position="145"/>
    </location>
</feature>
<dbReference type="Pfam" id="PF01584">
    <property type="entry name" value="CheW"/>
    <property type="match status" value="1"/>
</dbReference>
<reference evidence="2" key="1">
    <citation type="submission" date="2012-11" db="EMBL/GenBank/DDBJ databases">
        <title>Permanent draft genomes of Rhodopirellula europaea strain SH398 and 6C.</title>
        <authorList>
            <person name="Richter M."/>
            <person name="Richter-Heitmann T."/>
            <person name="Frank C."/>
            <person name="Harder J."/>
            <person name="Glockner F.O."/>
        </authorList>
    </citation>
    <scope>NUCLEOTIDE SEQUENCE</scope>
    <source>
        <strain evidence="2">6C</strain>
    </source>
</reference>
<dbReference type="PANTHER" id="PTHR22617:SF23">
    <property type="entry name" value="CHEMOTAXIS PROTEIN CHEW"/>
    <property type="match status" value="1"/>
</dbReference>
<dbReference type="Gene3D" id="2.30.30.40">
    <property type="entry name" value="SH3 Domains"/>
    <property type="match status" value="1"/>
</dbReference>
<dbReference type="GO" id="GO:0007165">
    <property type="term" value="P:signal transduction"/>
    <property type="evidence" value="ECO:0007669"/>
    <property type="project" value="InterPro"/>
</dbReference>
<dbReference type="EMBL" id="ANMO01000192">
    <property type="protein sequence ID" value="EMB15167.1"/>
    <property type="molecule type" value="Genomic_DNA"/>
</dbReference>